<proteinExistence type="predicted"/>
<sequence length="283" mass="32653">MTILVTGFNGKVGIEVAKKLKERNVYMKCAVRNVENAKDIYGEDYDFTMLDLSDPGTFNEALDQVDQVFLMYPPGDKLEFQAFLETMKNRGIQHIVYLSVKDVQYLPFIHHHKNEKMIKKLGIPYTFIRAGYFMQNLQDFLAGEIKENRRIFIPAGKGKTSFVDTRDLAEIAIHAFQHPQEHTNKNHVITGDRAIDFYEVAELMSTILGEKIQYSNPSVKEFKSYMVKKGEKEDFVNVVIGIHFPTKLGLAGGVTHEFKKITNTDPIRLERYIEDYQGNWEKN</sequence>
<dbReference type="Pfam" id="PF05368">
    <property type="entry name" value="NmrA"/>
    <property type="match status" value="1"/>
</dbReference>
<feature type="domain" description="NmrA-like" evidence="1">
    <location>
        <begin position="2"/>
        <end position="224"/>
    </location>
</feature>
<evidence type="ECO:0000313" key="2">
    <source>
        <dbReference type="EMBL" id="TYS88219.1"/>
    </source>
</evidence>
<dbReference type="Gene3D" id="3.90.25.10">
    <property type="entry name" value="UDP-galactose 4-epimerase, domain 1"/>
    <property type="match status" value="1"/>
</dbReference>
<dbReference type="SUPFAM" id="SSF51735">
    <property type="entry name" value="NAD(P)-binding Rossmann-fold domains"/>
    <property type="match status" value="1"/>
</dbReference>
<comment type="caution">
    <text evidence="2">The sequence shown here is derived from an EMBL/GenBank/DDBJ whole genome shotgun (WGS) entry which is preliminary data.</text>
</comment>
<dbReference type="Proteomes" id="UP000324269">
    <property type="component" value="Unassembled WGS sequence"/>
</dbReference>
<protein>
    <submittedName>
        <fullName evidence="2">NAD(P)H-binding protein</fullName>
    </submittedName>
</protein>
<dbReference type="PANTHER" id="PTHR43162">
    <property type="match status" value="1"/>
</dbReference>
<dbReference type="PANTHER" id="PTHR43162:SF1">
    <property type="entry name" value="PRESTALK A DIFFERENTIATION PROTEIN A"/>
    <property type="match status" value="1"/>
</dbReference>
<dbReference type="InterPro" id="IPR008030">
    <property type="entry name" value="NmrA-like"/>
</dbReference>
<dbReference type="OrthoDB" id="339107at2"/>
<dbReference type="RefSeq" id="WP_148967513.1">
    <property type="nucleotide sequence ID" value="NZ_JBNIKW010000001.1"/>
</dbReference>
<gene>
    <name evidence="2" type="ORF">FZC85_01915</name>
</gene>
<dbReference type="EMBL" id="VTEZ01000001">
    <property type="protein sequence ID" value="TYS88219.1"/>
    <property type="molecule type" value="Genomic_DNA"/>
</dbReference>
<dbReference type="InterPro" id="IPR051604">
    <property type="entry name" value="Ergot_Alk_Oxidoreductase"/>
</dbReference>
<accession>A0A5D4UN55</accession>
<dbReference type="InterPro" id="IPR036291">
    <property type="entry name" value="NAD(P)-bd_dom_sf"/>
</dbReference>
<name>A0A5D4UN55_9BACI</name>
<dbReference type="AlphaFoldDB" id="A0A5D4UN55"/>
<dbReference type="Gene3D" id="3.40.50.720">
    <property type="entry name" value="NAD(P)-binding Rossmann-like Domain"/>
    <property type="match status" value="1"/>
</dbReference>
<evidence type="ECO:0000259" key="1">
    <source>
        <dbReference type="Pfam" id="PF05368"/>
    </source>
</evidence>
<evidence type="ECO:0000313" key="3">
    <source>
        <dbReference type="Proteomes" id="UP000324269"/>
    </source>
</evidence>
<organism evidence="2 3">
    <name type="scientific">Rossellomorea aquimaris</name>
    <dbReference type="NCBI Taxonomy" id="189382"/>
    <lineage>
        <taxon>Bacteria</taxon>
        <taxon>Bacillati</taxon>
        <taxon>Bacillota</taxon>
        <taxon>Bacilli</taxon>
        <taxon>Bacillales</taxon>
        <taxon>Bacillaceae</taxon>
        <taxon>Rossellomorea</taxon>
    </lineage>
</organism>
<reference evidence="2 3" key="1">
    <citation type="submission" date="2019-08" db="EMBL/GenBank/DDBJ databases">
        <title>Bacillus genomes from the desert of Cuatro Cienegas, Coahuila.</title>
        <authorList>
            <person name="Olmedo-Alvarez G."/>
        </authorList>
    </citation>
    <scope>NUCLEOTIDE SEQUENCE [LARGE SCALE GENOMIC DNA]</scope>
    <source>
        <strain evidence="2 3">CH87b_3T</strain>
    </source>
</reference>